<organism evidence="4 6">
    <name type="scientific">Nitzschia inconspicua</name>
    <dbReference type="NCBI Taxonomy" id="303405"/>
    <lineage>
        <taxon>Eukaryota</taxon>
        <taxon>Sar</taxon>
        <taxon>Stramenopiles</taxon>
        <taxon>Ochrophyta</taxon>
        <taxon>Bacillariophyta</taxon>
        <taxon>Bacillariophyceae</taxon>
        <taxon>Bacillariophycidae</taxon>
        <taxon>Bacillariales</taxon>
        <taxon>Bacillariaceae</taxon>
        <taxon>Nitzschia</taxon>
    </lineage>
</organism>
<evidence type="ECO:0000313" key="6">
    <source>
        <dbReference type="Proteomes" id="UP000693970"/>
    </source>
</evidence>
<name>A0A9K3K9Y0_9STRA</name>
<evidence type="ECO:0000313" key="4">
    <source>
        <dbReference type="EMBL" id="KAG7339637.1"/>
    </source>
</evidence>
<reference evidence="4" key="1">
    <citation type="journal article" date="2021" name="Sci. Rep.">
        <title>Diploid genomic architecture of Nitzschia inconspicua, an elite biomass production diatom.</title>
        <authorList>
            <person name="Oliver A."/>
            <person name="Podell S."/>
            <person name="Pinowska A."/>
            <person name="Traller J.C."/>
            <person name="Smith S.R."/>
            <person name="McClure R."/>
            <person name="Beliaev A."/>
            <person name="Bohutskyi P."/>
            <person name="Hill E.A."/>
            <person name="Rabines A."/>
            <person name="Zheng H."/>
            <person name="Allen L.Z."/>
            <person name="Kuo A."/>
            <person name="Grigoriev I.V."/>
            <person name="Allen A.E."/>
            <person name="Hazlebeck D."/>
            <person name="Allen E.E."/>
        </authorList>
    </citation>
    <scope>NUCLEOTIDE SEQUENCE</scope>
    <source>
        <strain evidence="4">Hildebrandi</strain>
    </source>
</reference>
<dbReference type="GO" id="GO:0005783">
    <property type="term" value="C:endoplasmic reticulum"/>
    <property type="evidence" value="ECO:0007669"/>
    <property type="project" value="TreeGrafter"/>
</dbReference>
<sequence>MIQILRLNLSRETHHTNETQFFSSSNDSASSSTSRGHDGNRRSRRSRRETNSCNKLATTAPTFHLLHMRLRGLDDTENMVEENAKFYDDCVICAESFATDDVVCRLPCGHIHHSHCILSWLHRNHDTCPTCRQSVTKKNAFSDGSPNFENVEEGDYDVMLIRQQHKAVLQKCQNFDLIMRRVLRAQEEQHHQHRPVTAAAVCFDNNNDSFDETITAPLNDDTPPPPNHTRQSSCSNDWLADDLEDFLNV</sequence>
<feature type="region of interest" description="Disordered" evidence="2">
    <location>
        <begin position="16"/>
        <end position="52"/>
    </location>
</feature>
<dbReference type="OrthoDB" id="49515at2759"/>
<dbReference type="AlphaFoldDB" id="A0A9K3K9Y0"/>
<dbReference type="GO" id="GO:0008270">
    <property type="term" value="F:zinc ion binding"/>
    <property type="evidence" value="ECO:0007669"/>
    <property type="project" value="UniProtKB-KW"/>
</dbReference>
<dbReference type="InterPro" id="IPR001841">
    <property type="entry name" value="Znf_RING"/>
</dbReference>
<feature type="compositionally biased region" description="Low complexity" evidence="2">
    <location>
        <begin position="23"/>
        <end position="34"/>
    </location>
</feature>
<protein>
    <submittedName>
        <fullName evidence="4">Ring finger domain containing protein</fullName>
    </submittedName>
</protein>
<dbReference type="CDD" id="cd16473">
    <property type="entry name" value="RING-H2_RNF103"/>
    <property type="match status" value="1"/>
</dbReference>
<evidence type="ECO:0000313" key="5">
    <source>
        <dbReference type="EMBL" id="KAG7362434.1"/>
    </source>
</evidence>
<dbReference type="PANTHER" id="PTHR15302:SF0">
    <property type="entry name" value="E3 UBIQUITIN-PROTEIN LIGASE RNF103"/>
    <property type="match status" value="1"/>
</dbReference>
<keyword evidence="1" id="KW-0863">Zinc-finger</keyword>
<evidence type="ECO:0000259" key="3">
    <source>
        <dbReference type="PROSITE" id="PS50089"/>
    </source>
</evidence>
<dbReference type="GO" id="GO:0004842">
    <property type="term" value="F:ubiquitin-protein transferase activity"/>
    <property type="evidence" value="ECO:0007669"/>
    <property type="project" value="InterPro"/>
</dbReference>
<gene>
    <name evidence="4" type="ORF">IV203_024676</name>
    <name evidence="5" type="ORF">IV203_025318</name>
</gene>
<dbReference type="InterPro" id="IPR042494">
    <property type="entry name" value="RNF103"/>
</dbReference>
<dbReference type="GO" id="GO:0036503">
    <property type="term" value="P:ERAD pathway"/>
    <property type="evidence" value="ECO:0007669"/>
    <property type="project" value="TreeGrafter"/>
</dbReference>
<keyword evidence="1" id="KW-0479">Metal-binding</keyword>
<keyword evidence="1" id="KW-0862">Zinc</keyword>
<evidence type="ECO:0000256" key="1">
    <source>
        <dbReference type="PROSITE-ProRule" id="PRU00175"/>
    </source>
</evidence>
<feature type="region of interest" description="Disordered" evidence="2">
    <location>
        <begin position="213"/>
        <end position="235"/>
    </location>
</feature>
<dbReference type="Proteomes" id="UP000693970">
    <property type="component" value="Unassembled WGS sequence"/>
</dbReference>
<dbReference type="PROSITE" id="PS50089">
    <property type="entry name" value="ZF_RING_2"/>
    <property type="match status" value="1"/>
</dbReference>
<dbReference type="Pfam" id="PF13639">
    <property type="entry name" value="zf-RING_2"/>
    <property type="match status" value="1"/>
</dbReference>
<dbReference type="EMBL" id="JAGRRH010000011">
    <property type="protein sequence ID" value="KAG7362434.1"/>
    <property type="molecule type" value="Genomic_DNA"/>
</dbReference>
<comment type="caution">
    <text evidence="4">The sequence shown here is derived from an EMBL/GenBank/DDBJ whole genome shotgun (WGS) entry which is preliminary data.</text>
</comment>
<dbReference type="EMBL" id="JAGRRH010000031">
    <property type="protein sequence ID" value="KAG7339637.1"/>
    <property type="molecule type" value="Genomic_DNA"/>
</dbReference>
<evidence type="ECO:0000256" key="2">
    <source>
        <dbReference type="SAM" id="MobiDB-lite"/>
    </source>
</evidence>
<proteinExistence type="predicted"/>
<feature type="domain" description="RING-type" evidence="3">
    <location>
        <begin position="90"/>
        <end position="132"/>
    </location>
</feature>
<dbReference type="SMART" id="SM00184">
    <property type="entry name" value="RING"/>
    <property type="match status" value="1"/>
</dbReference>
<keyword evidence="6" id="KW-1185">Reference proteome</keyword>
<dbReference type="PANTHER" id="PTHR15302">
    <property type="entry name" value="E3 UBIQUITIN-PROTEIN LIGASE RNF103"/>
    <property type="match status" value="1"/>
</dbReference>
<accession>A0A9K3K9Y0</accession>
<reference evidence="4" key="2">
    <citation type="submission" date="2021-04" db="EMBL/GenBank/DDBJ databases">
        <authorList>
            <person name="Podell S."/>
        </authorList>
    </citation>
    <scope>NUCLEOTIDE SEQUENCE</scope>
    <source>
        <strain evidence="4">Hildebrandi</strain>
    </source>
</reference>
<dbReference type="GO" id="GO:0016567">
    <property type="term" value="P:protein ubiquitination"/>
    <property type="evidence" value="ECO:0007669"/>
    <property type="project" value="InterPro"/>
</dbReference>